<keyword evidence="1" id="KW-0472">Membrane</keyword>
<keyword evidence="3" id="KW-1185">Reference proteome</keyword>
<feature type="transmembrane region" description="Helical" evidence="1">
    <location>
        <begin position="101"/>
        <end position="122"/>
    </location>
</feature>
<protein>
    <submittedName>
        <fullName evidence="2">Uncharacterized membrane protein YhaH (DUF805 family)</fullName>
    </submittedName>
</protein>
<accession>A0A841QXL7</accession>
<organism evidence="2 3">
    <name type="scientific">Negativicoccus succinicivorans</name>
    <dbReference type="NCBI Taxonomy" id="620903"/>
    <lineage>
        <taxon>Bacteria</taxon>
        <taxon>Bacillati</taxon>
        <taxon>Bacillota</taxon>
        <taxon>Negativicutes</taxon>
        <taxon>Veillonellales</taxon>
        <taxon>Veillonellaceae</taxon>
        <taxon>Negativicoccus</taxon>
    </lineage>
</organism>
<evidence type="ECO:0000313" key="2">
    <source>
        <dbReference type="EMBL" id="MBB6477334.1"/>
    </source>
</evidence>
<dbReference type="PANTHER" id="PTHR34980">
    <property type="entry name" value="INNER MEMBRANE PROTEIN-RELATED-RELATED"/>
    <property type="match status" value="1"/>
</dbReference>
<dbReference type="InterPro" id="IPR008523">
    <property type="entry name" value="DUF805"/>
</dbReference>
<feature type="transmembrane region" description="Helical" evidence="1">
    <location>
        <begin position="68"/>
        <end position="89"/>
    </location>
</feature>
<sequence>MNEMKPAQVVEEMTFKRAFERCVREKYVTFSGRASRSEYWKFMLIYVVILFIAQALDAGLFPHTVDETGMGGTITTIVTILLFLPGLGVHIRRLHDVGKSGWWVLLQIVPLIGTLVLLYFLVKPSEKGTNKYGPQPSETL</sequence>
<dbReference type="Proteomes" id="UP000591941">
    <property type="component" value="Unassembled WGS sequence"/>
</dbReference>
<dbReference type="GO" id="GO:0005886">
    <property type="term" value="C:plasma membrane"/>
    <property type="evidence" value="ECO:0007669"/>
    <property type="project" value="TreeGrafter"/>
</dbReference>
<name>A0A841QXL7_9FIRM</name>
<evidence type="ECO:0000256" key="1">
    <source>
        <dbReference type="SAM" id="Phobius"/>
    </source>
</evidence>
<dbReference type="GeneID" id="93485646"/>
<dbReference type="AlphaFoldDB" id="A0A841QXL7"/>
<dbReference type="Pfam" id="PF05656">
    <property type="entry name" value="DUF805"/>
    <property type="match status" value="1"/>
</dbReference>
<comment type="caution">
    <text evidence="2">The sequence shown here is derived from an EMBL/GenBank/DDBJ whole genome shotgun (WGS) entry which is preliminary data.</text>
</comment>
<dbReference type="PANTHER" id="PTHR34980:SF2">
    <property type="entry name" value="INNER MEMBRANE PROTEIN YHAH-RELATED"/>
    <property type="match status" value="1"/>
</dbReference>
<feature type="transmembrane region" description="Helical" evidence="1">
    <location>
        <begin position="39"/>
        <end position="56"/>
    </location>
</feature>
<gene>
    <name evidence="2" type="ORF">HNR45_000364</name>
</gene>
<reference evidence="2 3" key="1">
    <citation type="submission" date="2020-08" db="EMBL/GenBank/DDBJ databases">
        <title>Genomic Encyclopedia of Type Strains, Phase IV (KMG-IV): sequencing the most valuable type-strain genomes for metagenomic binning, comparative biology and taxonomic classification.</title>
        <authorList>
            <person name="Goeker M."/>
        </authorList>
    </citation>
    <scope>NUCLEOTIDE SEQUENCE [LARGE SCALE GENOMIC DNA]</scope>
    <source>
        <strain evidence="2 3">DSM 21255</strain>
    </source>
</reference>
<evidence type="ECO:0000313" key="3">
    <source>
        <dbReference type="Proteomes" id="UP000591941"/>
    </source>
</evidence>
<dbReference type="RefSeq" id="WP_200841511.1">
    <property type="nucleotide sequence ID" value="NZ_CABWNB010000003.1"/>
</dbReference>
<keyword evidence="1" id="KW-1133">Transmembrane helix</keyword>
<dbReference type="EMBL" id="JACHHI010000002">
    <property type="protein sequence ID" value="MBB6477334.1"/>
    <property type="molecule type" value="Genomic_DNA"/>
</dbReference>
<proteinExistence type="predicted"/>
<keyword evidence="1" id="KW-0812">Transmembrane</keyword>